<dbReference type="GO" id="GO:0015074">
    <property type="term" value="P:DNA integration"/>
    <property type="evidence" value="ECO:0007669"/>
    <property type="project" value="InterPro"/>
</dbReference>
<sequence>MYGTREEASSDIFDYVEIFYKRRHGLSDRMSPTEYGNQYYQRLGSIWIICGDSGQTFN</sequence>
<dbReference type="InterPro" id="IPR001584">
    <property type="entry name" value="Integrase_cat-core"/>
</dbReference>
<dbReference type="EMBL" id="WMJZ01000006">
    <property type="protein sequence ID" value="MTH45952.1"/>
    <property type="molecule type" value="Genomic_DNA"/>
</dbReference>
<evidence type="ECO:0000259" key="1">
    <source>
        <dbReference type="Pfam" id="PF13333"/>
    </source>
</evidence>
<evidence type="ECO:0000313" key="3">
    <source>
        <dbReference type="Proteomes" id="UP000477739"/>
    </source>
</evidence>
<proteinExistence type="predicted"/>
<name>A0A6L6IGJ1_9ENTR</name>
<dbReference type="Proteomes" id="UP000477739">
    <property type="component" value="Unassembled WGS sequence"/>
</dbReference>
<organism evidence="2 3">
    <name type="scientific">Intestinirhabdus alba</name>
    <dbReference type="NCBI Taxonomy" id="2899544"/>
    <lineage>
        <taxon>Bacteria</taxon>
        <taxon>Pseudomonadati</taxon>
        <taxon>Pseudomonadota</taxon>
        <taxon>Gammaproteobacteria</taxon>
        <taxon>Enterobacterales</taxon>
        <taxon>Enterobacteriaceae</taxon>
        <taxon>Intestinirhabdus</taxon>
    </lineage>
</organism>
<gene>
    <name evidence="2" type="ORF">GJV78_06665</name>
</gene>
<reference evidence="2 3" key="1">
    <citation type="submission" date="2019-11" db="EMBL/GenBank/DDBJ databases">
        <title>Escherichia alba sp. nov. isolated from the gut of plastic-eating superworms Zophobas atratus.</title>
        <authorList>
            <person name="Yang Y."/>
        </authorList>
    </citation>
    <scope>NUCLEOTIDE SEQUENCE [LARGE SCALE GENOMIC DNA]</scope>
    <source>
        <strain evidence="3">BIT-B35</strain>
    </source>
</reference>
<dbReference type="Pfam" id="PF13333">
    <property type="entry name" value="rve_2"/>
    <property type="match status" value="1"/>
</dbReference>
<comment type="caution">
    <text evidence="2">The sequence shown here is derived from an EMBL/GenBank/DDBJ whole genome shotgun (WGS) entry which is preliminary data.</text>
</comment>
<keyword evidence="3" id="KW-1185">Reference proteome</keyword>
<evidence type="ECO:0000313" key="2">
    <source>
        <dbReference type="EMBL" id="MTH45952.1"/>
    </source>
</evidence>
<feature type="domain" description="Integrase catalytic" evidence="1">
    <location>
        <begin position="2"/>
        <end position="38"/>
    </location>
</feature>
<dbReference type="AlphaFoldDB" id="A0A6L6IGJ1"/>
<accession>A0A6L6IGJ1</accession>
<protein>
    <submittedName>
        <fullName evidence="2">IS3 family transposase</fullName>
    </submittedName>
</protein>